<dbReference type="InterPro" id="IPR036390">
    <property type="entry name" value="WH_DNA-bd_sf"/>
</dbReference>
<keyword evidence="3" id="KW-0159">Chromosome partition</keyword>
<name>A0A9X9Z8K9_9BRAD</name>
<reference evidence="7 8" key="1">
    <citation type="journal article" date="2017" name="Syst. Appl. Microbiol.">
        <title>Soybeans inoculated with root zone soils of Canadian native legumes harbour diverse and novel Bradyrhizobium spp. that possess agricultural potential.</title>
        <authorList>
            <person name="Bromfield E.S.P."/>
            <person name="Cloutier S."/>
            <person name="Tambong J.T."/>
            <person name="Tran Thi T.V."/>
        </authorList>
    </citation>
    <scope>NUCLEOTIDE SEQUENCE [LARGE SCALE GENOMIC DNA]</scope>
    <source>
        <strain evidence="7 8">323S2</strain>
    </source>
</reference>
<dbReference type="GO" id="GO:0051301">
    <property type="term" value="P:cell division"/>
    <property type="evidence" value="ECO:0007669"/>
    <property type="project" value="UniProtKB-KW"/>
</dbReference>
<dbReference type="Pfam" id="PF04079">
    <property type="entry name" value="SMC_ScpB"/>
    <property type="match status" value="1"/>
</dbReference>
<accession>A0A9X9Z8K9</accession>
<keyword evidence="7" id="KW-0614">Plasmid</keyword>
<proteinExistence type="predicted"/>
<evidence type="ECO:0000256" key="5">
    <source>
        <dbReference type="SAM" id="MobiDB-lite"/>
    </source>
</evidence>
<dbReference type="EMBL" id="CP088277">
    <property type="protein sequence ID" value="UGX89463.1"/>
    <property type="molecule type" value="Genomic_DNA"/>
</dbReference>
<evidence type="ECO:0000256" key="2">
    <source>
        <dbReference type="ARBA" id="ARBA00022618"/>
    </source>
</evidence>
<dbReference type="Proteomes" id="UP000564836">
    <property type="component" value="Plasmid pBb323S2b"/>
</dbReference>
<dbReference type="GO" id="GO:0051304">
    <property type="term" value="P:chromosome separation"/>
    <property type="evidence" value="ECO:0007669"/>
    <property type="project" value="InterPro"/>
</dbReference>
<evidence type="ECO:0000256" key="4">
    <source>
        <dbReference type="ARBA" id="ARBA00023306"/>
    </source>
</evidence>
<feature type="region of interest" description="Disordered" evidence="5">
    <location>
        <begin position="208"/>
        <end position="243"/>
    </location>
</feature>
<dbReference type="Gene3D" id="1.10.10.10">
    <property type="entry name" value="Winged helix-like DNA-binding domain superfamily/Winged helix DNA-binding domain"/>
    <property type="match status" value="2"/>
</dbReference>
<keyword evidence="4" id="KW-0131">Cell cycle</keyword>
<geneLocation type="plasmid" evidence="7 8">
    <name>pBb323S2b</name>
</geneLocation>
<evidence type="ECO:0000256" key="1">
    <source>
        <dbReference type="ARBA" id="ARBA00022490"/>
    </source>
</evidence>
<evidence type="ECO:0000313" key="8">
    <source>
        <dbReference type="Proteomes" id="UP000564836"/>
    </source>
</evidence>
<keyword evidence="1" id="KW-0963">Cytoplasm</keyword>
<dbReference type="InterPro" id="IPR036388">
    <property type="entry name" value="WH-like_DNA-bd_sf"/>
</dbReference>
<reference evidence="7 8" key="2">
    <citation type="journal article" date="2022" name="Int. J. Syst. Evol. Microbiol.">
        <title>Strains of Bradyrhizobium barranii sp. nov. associated with legumes native to Canada are symbionts of soybeans and belong to different subspecies (subsp. barranii subsp. nov. and subsp. apii subsp. nov.) and symbiovars (sv. glycinearum and sv. septentrionale).</title>
        <authorList>
            <person name="Bromfield E.S.P."/>
            <person name="Cloutier S."/>
            <person name="Wasai-Hara S."/>
            <person name="Minamisawa K."/>
        </authorList>
    </citation>
    <scope>NUCLEOTIDE SEQUENCE [LARGE SCALE GENOMIC DNA]</scope>
    <source>
        <strain evidence="6 8">323S2</strain>
        <plasmid evidence="8">pBb323S2b</plasmid>
        <plasmid evidence="8">pBb323S2d</plasmid>
    </source>
</reference>
<sequence length="243" mass="26642">MGRRARAKADLDLDLTDLPPELRWREWMGRVEAVIFASPEPVTREALARVVGRDCNIDLIIDDIRDELHGRPYELVSVAGGWQHRTRKEFATAIQTATGLGDQVRPLSQQESLILLCIAYYQPITRGELSQFFGREISRDLIGYLRGLGFIASGPRAPQPGAPYTYVTTKSFLSHFGFDTLRDLPDMEMLEDAGLLSKDKLLAGEFPMADDLAGGDGETFAPESAGSESPDDDDPGSGISAGL</sequence>
<gene>
    <name evidence="6" type="ORF">G6321_00000065</name>
    <name evidence="7" type="ORF">G6321_00054660</name>
</gene>
<dbReference type="PANTHER" id="PTHR34298:SF2">
    <property type="entry name" value="SEGREGATION AND CONDENSATION PROTEIN B"/>
    <property type="match status" value="1"/>
</dbReference>
<evidence type="ECO:0000313" key="7">
    <source>
        <dbReference type="EMBL" id="UGX99514.1"/>
    </source>
</evidence>
<protein>
    <submittedName>
        <fullName evidence="7">SMC-Scp complex subunit ScpB</fullName>
    </submittedName>
</protein>
<dbReference type="PANTHER" id="PTHR34298">
    <property type="entry name" value="SEGREGATION AND CONDENSATION PROTEIN B"/>
    <property type="match status" value="1"/>
</dbReference>
<keyword evidence="2" id="KW-0132">Cell division</keyword>
<dbReference type="InterPro" id="IPR005234">
    <property type="entry name" value="ScpB_csome_segregation"/>
</dbReference>
<dbReference type="EMBL" id="CP088281">
    <property type="protein sequence ID" value="UGX99514.1"/>
    <property type="molecule type" value="Genomic_DNA"/>
</dbReference>
<dbReference type="AlphaFoldDB" id="A0A9X9Z8K9"/>
<organism evidence="7 8">
    <name type="scientific">Bradyrhizobium barranii subsp. barranii</name>
    <dbReference type="NCBI Taxonomy" id="2823807"/>
    <lineage>
        <taxon>Bacteria</taxon>
        <taxon>Pseudomonadati</taxon>
        <taxon>Pseudomonadota</taxon>
        <taxon>Alphaproteobacteria</taxon>
        <taxon>Hyphomicrobiales</taxon>
        <taxon>Nitrobacteraceae</taxon>
        <taxon>Bradyrhizobium</taxon>
        <taxon>Bradyrhizobium barranii</taxon>
    </lineage>
</organism>
<dbReference type="Proteomes" id="UP000564836">
    <property type="component" value="Plasmid pBb323S2d"/>
</dbReference>
<dbReference type="SUPFAM" id="SSF46785">
    <property type="entry name" value="Winged helix' DNA-binding domain"/>
    <property type="match status" value="2"/>
</dbReference>
<evidence type="ECO:0000256" key="3">
    <source>
        <dbReference type="ARBA" id="ARBA00022829"/>
    </source>
</evidence>
<geneLocation type="plasmid" evidence="6 8">
    <name>pBb323S2d</name>
</geneLocation>
<evidence type="ECO:0000313" key="6">
    <source>
        <dbReference type="EMBL" id="UGX89463.1"/>
    </source>
</evidence>
<dbReference type="PIRSF" id="PIRSF019345">
    <property type="entry name" value="ScpB"/>
    <property type="match status" value="1"/>
</dbReference>
<dbReference type="RefSeq" id="WP_224518054.1">
    <property type="nucleotide sequence ID" value="NZ_CP088277.1"/>
</dbReference>